<organism evidence="1 2">
    <name type="scientific">Salegentibacter agarivorans</name>
    <dbReference type="NCBI Taxonomy" id="345907"/>
    <lineage>
        <taxon>Bacteria</taxon>
        <taxon>Pseudomonadati</taxon>
        <taxon>Bacteroidota</taxon>
        <taxon>Flavobacteriia</taxon>
        <taxon>Flavobacteriales</taxon>
        <taxon>Flavobacteriaceae</taxon>
        <taxon>Salegentibacter</taxon>
    </lineage>
</organism>
<evidence type="ECO:0000313" key="2">
    <source>
        <dbReference type="Proteomes" id="UP000199116"/>
    </source>
</evidence>
<proteinExistence type="predicted"/>
<sequence length="45" mass="5149">MSTEELQYVLALQHIKNLGDTLSKKLIRHFGSAKKCVRAKETNFT</sequence>
<accession>A0A1I2M0G7</accession>
<dbReference type="Proteomes" id="UP000199116">
    <property type="component" value="Unassembled WGS sequence"/>
</dbReference>
<dbReference type="AlphaFoldDB" id="A0A1I2M0G7"/>
<name>A0A1I2M0G7_9FLAO</name>
<evidence type="ECO:0000313" key="1">
    <source>
        <dbReference type="EMBL" id="SFF84934.1"/>
    </source>
</evidence>
<protein>
    <submittedName>
        <fullName evidence="1">DNA processing protein</fullName>
    </submittedName>
</protein>
<dbReference type="InterPro" id="IPR010994">
    <property type="entry name" value="RuvA_2-like"/>
</dbReference>
<gene>
    <name evidence="1" type="ORF">SAMN04488033_11155</name>
</gene>
<reference evidence="2" key="1">
    <citation type="submission" date="2016-10" db="EMBL/GenBank/DDBJ databases">
        <authorList>
            <person name="Varghese N."/>
            <person name="Submissions S."/>
        </authorList>
    </citation>
    <scope>NUCLEOTIDE SEQUENCE [LARGE SCALE GENOMIC DNA]</scope>
    <source>
        <strain evidence="2">DSM 23515</strain>
    </source>
</reference>
<dbReference type="EMBL" id="FOOH01000011">
    <property type="protein sequence ID" value="SFF84934.1"/>
    <property type="molecule type" value="Genomic_DNA"/>
</dbReference>
<dbReference type="SUPFAM" id="SSF47781">
    <property type="entry name" value="RuvA domain 2-like"/>
    <property type="match status" value="1"/>
</dbReference>
<keyword evidence="2" id="KW-1185">Reference proteome</keyword>